<gene>
    <name evidence="1" type="ORF">H4R34_005109</name>
</gene>
<dbReference type="Proteomes" id="UP001151582">
    <property type="component" value="Unassembled WGS sequence"/>
</dbReference>
<keyword evidence="2" id="KW-1185">Reference proteome</keyword>
<name>A0A9W8AZF2_9FUNG</name>
<dbReference type="EMBL" id="JANBQB010000844">
    <property type="protein sequence ID" value="KAJ1973343.1"/>
    <property type="molecule type" value="Genomic_DNA"/>
</dbReference>
<organism evidence="1 2">
    <name type="scientific">Dimargaris verticillata</name>
    <dbReference type="NCBI Taxonomy" id="2761393"/>
    <lineage>
        <taxon>Eukaryota</taxon>
        <taxon>Fungi</taxon>
        <taxon>Fungi incertae sedis</taxon>
        <taxon>Zoopagomycota</taxon>
        <taxon>Kickxellomycotina</taxon>
        <taxon>Dimargaritomycetes</taxon>
        <taxon>Dimargaritales</taxon>
        <taxon>Dimargaritaceae</taxon>
        <taxon>Dimargaris</taxon>
    </lineage>
</organism>
<dbReference type="AlphaFoldDB" id="A0A9W8AZF2"/>
<comment type="caution">
    <text evidence="1">The sequence shown here is derived from an EMBL/GenBank/DDBJ whole genome shotgun (WGS) entry which is preliminary data.</text>
</comment>
<reference evidence="1" key="1">
    <citation type="submission" date="2022-07" db="EMBL/GenBank/DDBJ databases">
        <title>Phylogenomic reconstructions and comparative analyses of Kickxellomycotina fungi.</title>
        <authorList>
            <person name="Reynolds N.K."/>
            <person name="Stajich J.E."/>
            <person name="Barry K."/>
            <person name="Grigoriev I.V."/>
            <person name="Crous P."/>
            <person name="Smith M.E."/>
        </authorList>
    </citation>
    <scope>NUCLEOTIDE SEQUENCE</scope>
    <source>
        <strain evidence="1">RSA 567</strain>
    </source>
</reference>
<evidence type="ECO:0000313" key="1">
    <source>
        <dbReference type="EMBL" id="KAJ1973343.1"/>
    </source>
</evidence>
<sequence length="182" mass="20187">MVIPGKINSSVIRLLADFMALREKVKSTFSGSLLQDDETEAWLSVIIGTLKTAAGNQMHRMYDITERFLQFLVEEKVAVDDLANFLAYFIRVVLTGNMPLPEESVKGLAQKFVETCLKAEETNGTTGTMGAVEPTCPSERSPKEFNDVIYNQSLDYFLEISRSTMDERLHAIGAISAQKGIA</sequence>
<evidence type="ECO:0000313" key="2">
    <source>
        <dbReference type="Proteomes" id="UP001151582"/>
    </source>
</evidence>
<accession>A0A9W8AZF2</accession>
<protein>
    <submittedName>
        <fullName evidence="1">Uncharacterized protein</fullName>
    </submittedName>
</protein>
<proteinExistence type="predicted"/>